<accession>A0A4U8Q3Z4</accession>
<dbReference type="NCBIfam" id="TIGR01549">
    <property type="entry name" value="HAD-SF-IA-v1"/>
    <property type="match status" value="1"/>
</dbReference>
<name>A0A4U8Q3Z4_9FIRM</name>
<dbReference type="Gene3D" id="3.40.50.1000">
    <property type="entry name" value="HAD superfamily/HAD-like"/>
    <property type="match status" value="1"/>
</dbReference>
<dbReference type="SFLD" id="SFLDG01129">
    <property type="entry name" value="C1.5:_HAD__Beta-PGM__Phosphata"/>
    <property type="match status" value="1"/>
</dbReference>
<dbReference type="OrthoDB" id="264363at2"/>
<comment type="caution">
    <text evidence="1">The sequence shown here is derived from an EMBL/GenBank/DDBJ whole genome shotgun (WGS) entry which is preliminary data.</text>
</comment>
<dbReference type="SFLD" id="SFLDS00003">
    <property type="entry name" value="Haloacid_Dehalogenase"/>
    <property type="match status" value="1"/>
</dbReference>
<proteinExistence type="predicted"/>
<dbReference type="GO" id="GO:0008253">
    <property type="term" value="F:5'-nucleotidase activity"/>
    <property type="evidence" value="ECO:0007669"/>
    <property type="project" value="UniProtKB-EC"/>
</dbReference>
<dbReference type="RefSeq" id="WP_027292231.1">
    <property type="nucleotide sequence ID" value="NZ_CABMJZ010000106.1"/>
</dbReference>
<keyword evidence="2" id="KW-1185">Reference proteome</keyword>
<organism evidence="1 2">
    <name type="scientific">Robinsoniella peoriensis</name>
    <dbReference type="NCBI Taxonomy" id="180332"/>
    <lineage>
        <taxon>Bacteria</taxon>
        <taxon>Bacillati</taxon>
        <taxon>Bacillota</taxon>
        <taxon>Clostridia</taxon>
        <taxon>Lachnospirales</taxon>
        <taxon>Lachnospiraceae</taxon>
        <taxon>Robinsoniella</taxon>
    </lineage>
</organism>
<dbReference type="AlphaFoldDB" id="A0A4U8Q3Z4"/>
<dbReference type="Pfam" id="PF13419">
    <property type="entry name" value="HAD_2"/>
    <property type="match status" value="1"/>
</dbReference>
<gene>
    <name evidence="1" type="primary">yjjG</name>
    <name evidence="1" type="ORF">DSM106044_03712</name>
</gene>
<dbReference type="EMBL" id="QGQD01000069">
    <property type="protein sequence ID" value="TLC99509.1"/>
    <property type="molecule type" value="Genomic_DNA"/>
</dbReference>
<dbReference type="EC" id="3.1.3.5" evidence="1"/>
<dbReference type="InterPro" id="IPR036412">
    <property type="entry name" value="HAD-like_sf"/>
</dbReference>
<dbReference type="PANTHER" id="PTHR46649:SF4">
    <property type="entry name" value="HALOACID DEHALOGENASE-LIKE HYDROLASE (HAD) SUPERFAMILY PROTEIN"/>
    <property type="match status" value="1"/>
</dbReference>
<dbReference type="InterPro" id="IPR044924">
    <property type="entry name" value="HAD-SF_hydro_IA_REG-2-like_cap"/>
</dbReference>
<dbReference type="Gene3D" id="1.10.150.720">
    <property type="entry name" value="Haloacid dehalogenase-like hydrolase"/>
    <property type="match status" value="1"/>
</dbReference>
<dbReference type="SUPFAM" id="SSF56784">
    <property type="entry name" value="HAD-like"/>
    <property type="match status" value="1"/>
</dbReference>
<dbReference type="InterPro" id="IPR023214">
    <property type="entry name" value="HAD_sf"/>
</dbReference>
<protein>
    <submittedName>
        <fullName evidence="1">Pyrimidine 5'-nucleotidase YjjG</fullName>
        <ecNumber evidence="1">3.1.3.5</ecNumber>
    </submittedName>
</protein>
<dbReference type="Proteomes" id="UP000306509">
    <property type="component" value="Unassembled WGS sequence"/>
</dbReference>
<reference evidence="1 2" key="1">
    <citation type="journal article" date="2019" name="Anaerobe">
        <title>Detection of Robinsoniella peoriensis in multiple bone samples of a trauma patient.</title>
        <authorList>
            <person name="Schrottner P."/>
            <person name="Hartwich K."/>
            <person name="Bunk B."/>
            <person name="Schober I."/>
            <person name="Helbig S."/>
            <person name="Rudolph W.W."/>
            <person name="Gunzer F."/>
        </authorList>
    </citation>
    <scope>NUCLEOTIDE SEQUENCE [LARGE SCALE GENOMIC DNA]</scope>
    <source>
        <strain evidence="1 2">DSM 106044</strain>
    </source>
</reference>
<dbReference type="InterPro" id="IPR041492">
    <property type="entry name" value="HAD_2"/>
</dbReference>
<dbReference type="STRING" id="180332.GCA_000797495_01111"/>
<dbReference type="PANTHER" id="PTHR46649">
    <property type="match status" value="1"/>
</dbReference>
<evidence type="ECO:0000313" key="1">
    <source>
        <dbReference type="EMBL" id="TLC99509.1"/>
    </source>
</evidence>
<dbReference type="InterPro" id="IPR006439">
    <property type="entry name" value="HAD-SF_hydro_IA"/>
</dbReference>
<evidence type="ECO:0000313" key="2">
    <source>
        <dbReference type="Proteomes" id="UP000306509"/>
    </source>
</evidence>
<sequence>MRYHYVWFDLGMTLVEPSRSSLYQKVLKEFQIDRSENRIHKAYHLTDKLFMKEYPHVLGTDETCYMPWYIGNLNYFLDVRLNIMEVYQRFKEIRSKESAGWKQIPSALGVLKELKRKGIKTGLISNWDRTCRKVLEENQLLDLLDTVVISSEMGVEKPEKEIFEAAFEQGNTSAKESLYVGDNYYDDVIGAAKVEMNCVLINPYGNEGIEEITHDKIISDISEIIKFVD</sequence>
<keyword evidence="1" id="KW-0378">Hydrolase</keyword>